<feature type="compositionally biased region" description="Low complexity" evidence="10">
    <location>
        <begin position="162"/>
        <end position="172"/>
    </location>
</feature>
<keyword evidence="2 9" id="KW-0547">Nucleotide-binding</keyword>
<dbReference type="PROSITE" id="PS51722">
    <property type="entry name" value="G_TR_2"/>
    <property type="match status" value="1"/>
</dbReference>
<dbReference type="InterPro" id="IPR006297">
    <property type="entry name" value="EF-4"/>
</dbReference>
<dbReference type="SUPFAM" id="SSF54980">
    <property type="entry name" value="EF-G C-terminal domain-like"/>
    <property type="match status" value="2"/>
</dbReference>
<feature type="region of interest" description="Disordered" evidence="10">
    <location>
        <begin position="1"/>
        <end position="71"/>
    </location>
</feature>
<dbReference type="HAMAP" id="MF_00071">
    <property type="entry name" value="LepA"/>
    <property type="match status" value="1"/>
</dbReference>
<keyword evidence="4 9" id="KW-0378">Hydrolase</keyword>
<dbReference type="Gene3D" id="1.20.58.80">
    <property type="entry name" value="Phosphotransferase system, lactose/cellobiose-type IIA subunit"/>
    <property type="match status" value="1"/>
</dbReference>
<dbReference type="PROSITE" id="PS00301">
    <property type="entry name" value="G_TR_1"/>
    <property type="match status" value="1"/>
</dbReference>
<dbReference type="SMART" id="SM00745">
    <property type="entry name" value="MIT"/>
    <property type="match status" value="1"/>
</dbReference>
<feature type="region of interest" description="Disordered" evidence="10">
    <location>
        <begin position="610"/>
        <end position="707"/>
    </location>
</feature>
<evidence type="ECO:0000256" key="8">
    <source>
        <dbReference type="ARBA" id="ARBA00023136"/>
    </source>
</evidence>
<dbReference type="GO" id="GO:0097177">
    <property type="term" value="F:mitochondrial ribosome binding"/>
    <property type="evidence" value="ECO:0007669"/>
    <property type="project" value="TreeGrafter"/>
</dbReference>
<dbReference type="GO" id="GO:0005743">
    <property type="term" value="C:mitochondrial inner membrane"/>
    <property type="evidence" value="ECO:0007669"/>
    <property type="project" value="UniProtKB-SubCell"/>
</dbReference>
<feature type="binding site" evidence="9">
    <location>
        <begin position="1338"/>
        <end position="1341"/>
    </location>
    <ligand>
        <name>GTP</name>
        <dbReference type="ChEBI" id="CHEBI:37565"/>
    </ligand>
</feature>
<feature type="compositionally biased region" description="Low complexity" evidence="10">
    <location>
        <begin position="53"/>
        <end position="71"/>
    </location>
</feature>
<evidence type="ECO:0000256" key="5">
    <source>
        <dbReference type="ARBA" id="ARBA00022917"/>
    </source>
</evidence>
<dbReference type="CDD" id="cd01890">
    <property type="entry name" value="LepA"/>
    <property type="match status" value="1"/>
</dbReference>
<keyword evidence="8 9" id="KW-0472">Membrane</keyword>
<evidence type="ECO:0000256" key="6">
    <source>
        <dbReference type="ARBA" id="ARBA00023128"/>
    </source>
</evidence>
<feature type="region of interest" description="Disordered" evidence="10">
    <location>
        <begin position="722"/>
        <end position="786"/>
    </location>
</feature>
<protein>
    <submittedName>
        <fullName evidence="12">Related to E. coli elongation factor-type GTP-binding protein lepa</fullName>
    </submittedName>
</protein>
<dbReference type="NCBIfam" id="TIGR01393">
    <property type="entry name" value="lepA"/>
    <property type="match status" value="1"/>
</dbReference>
<dbReference type="CDD" id="cd03699">
    <property type="entry name" value="EF4_II"/>
    <property type="match status" value="1"/>
</dbReference>
<accession>M1W0K5</accession>
<dbReference type="GO" id="GO:0003924">
    <property type="term" value="F:GTPase activity"/>
    <property type="evidence" value="ECO:0007669"/>
    <property type="project" value="UniProtKB-UniRule"/>
</dbReference>
<proteinExistence type="inferred from homology"/>
<feature type="compositionally biased region" description="Basic and acidic residues" evidence="10">
    <location>
        <begin position="757"/>
        <end position="766"/>
    </location>
</feature>
<dbReference type="InterPro" id="IPR013842">
    <property type="entry name" value="LepA_CTD"/>
</dbReference>
<dbReference type="Pfam" id="PF06421">
    <property type="entry name" value="LepA_C"/>
    <property type="match status" value="1"/>
</dbReference>
<dbReference type="SUPFAM" id="SSF116846">
    <property type="entry name" value="MIT domain"/>
    <property type="match status" value="1"/>
</dbReference>
<keyword evidence="6 9" id="KW-0496">Mitochondrion</keyword>
<evidence type="ECO:0000256" key="3">
    <source>
        <dbReference type="ARBA" id="ARBA00022792"/>
    </source>
</evidence>
<dbReference type="GO" id="GO:0045727">
    <property type="term" value="P:positive regulation of translation"/>
    <property type="evidence" value="ECO:0007669"/>
    <property type="project" value="UniProtKB-UniRule"/>
</dbReference>
<dbReference type="PANTHER" id="PTHR43512:SF7">
    <property type="entry name" value="TRANSLATION FACTOR GUF1, MITOCHONDRIAL"/>
    <property type="match status" value="1"/>
</dbReference>
<comment type="subcellular location">
    <subcellularLocation>
        <location evidence="9">Mitochondrion inner membrane</location>
        <topology evidence="9">Peripheral membrane protein</topology>
        <orientation evidence="9">Matrix side</orientation>
    </subcellularLocation>
</comment>
<evidence type="ECO:0000256" key="1">
    <source>
        <dbReference type="ARBA" id="ARBA00005454"/>
    </source>
</evidence>
<dbReference type="InterPro" id="IPR005225">
    <property type="entry name" value="Small_GTP-bd"/>
</dbReference>
<gene>
    <name evidence="12" type="ORF">CPUR_03458</name>
</gene>
<evidence type="ECO:0000256" key="7">
    <source>
        <dbReference type="ARBA" id="ARBA00023134"/>
    </source>
</evidence>
<comment type="similarity">
    <text evidence="1">Belongs to the TRAFAC class translation factor GTPase superfamily. Classic translation factor GTPase family. LepA subfamily.</text>
</comment>
<sequence>MRANHTSDGTLHSGDLSSGADLALSHPLNSPSTLDPSVCRPSPDTASPRLQKSASPAAASARLPRTSSLMPLPLTVAAAATTTTLTLTPAYSPGETPSSLNVDFPPRSDTLPDTPPDDVDPLPRLSPTDRLGSVSDSIGRLRPSSLIVLHGGEESDVEILESSPSHSTSASSRELLPKMSYENARDPSYAPLQGHSRSRSGRGSMDLASKSRSTKPPSQKAMLSRALQKANTAVQLDNAHNYEGARRSYVEACDLLKHVLVKTTADEDRKKLEAIRRTYDARIEELDQILPWQTMDHKQLPAPPGSANEYEDEMLHASIVDVEREITALSVAREEAASQQQRSRQDSRYFSDGSLDTSRVARPNVEQPTLQSAFSRSSSRLRQTEEYGGESNRTSQPLTLTKRRPSSPKEPHDDRCESGEHSSGADQYHSGSWSGSRDGTGHFRDGSQNSWLDPIHESGDSSSTSVNSRDSSRPRSERLEKRDGDDTEVEFDTALDAAIEAAYDEGFEPMNPQDYDIIERTEDIVTKALRKVEEARERVRQTEREAYPDEHERPETQQQNYPKSDGFYDDSLSSDEEEHILEEMTREYNIEDFLTKKVRKISILRRPLSRNQEAEEAGATVSEQGLADGIRSRAASQNQSYAATKGWQPSAPPPQESLPELPSSRAASPGQSVRSRRLSGQNPKQLKIQTTQLRQPPATSHGEPTQPEMISELSSAIDTAIGERPQTSRSSRKLTPPTMEFSGQEPTIIGSPPSRRGQIDADDGHAGHSGSPTISRLRKNFSSSSLRSLKSRNMSLSNLDDASDMSPGTPSSLHLHLTSTRTPALPALPTPLSFALRDQMDYSSPAGFNLFEDTIHMPATPGSPNPMALDPPVALEPCPNDVMLRPFWLMRCLYQTLAHPRGGYLSTKLFVPRDVWKVKAVKLKNVEEKIANCDLLTSALLKVAKVDTCDADAMLDEMQALEGILEQVQTVLSRKLGHDVGVQGSGVLFKEASNVVEGDGAPVVPRTASVSGKSSSFSWRRLRSKNSNMGLGGAYTSRSNLSEGANKEAVTMPTLPMTPQPTSRPPKREVAQVQFVGPNASYMHALARLFDAAQAIARQVDDPGLKHADKTQVGLELCTRHAAEFFGFYVCRFVLADLGLLLDKFLKRGSEWMTWAWRAARAWTRPRQLPRTSVFFEQQQQQQLVFRRAYASAKPSPTELEARIAAIPIERYRNFCIVAHIDHGKSTLSDRLLEFTGTISASDGNKQILDKLDVERERGITVKAQTCTMLYKYRGEDYLLHLVDTPGHVDFRAEVTRSYGSCGGALLLIDASQGIQAQTVANFHLAFAQDLALVPVINKIDMPAADIPRVLEQMESAFELDPKKAVLVSAKTGQGVPDVLPAVVEQMPHPIGDEKKPLKCFLVDSWYDNFRGVVLLVRLFDGTIQAGDNVVSLGTGHKYTVGQVGIQYPDGMPQKVLRAGQVGYVYFNPGMKRIQDAKLGDTFTTVGCEDIVEACPGFIEPKPMVFVAAFPTDQSDYTPLAESIYQLVLNDRSVTLQKDHSEALGSGWRLGFLGSLHCSVFQDRLRQEHGRSVILTEPSVPTRIIWPDEKAEVIQNPALFPDPGSTRLREARVQEPYVRATMTVPQEYLGRVIELCEANRGEQKSLEFFHGDQVIVVYDVPSAQLVEDFFGKLKGATKGYATLDYEDAGWRDSRLVKLQLLVNKNPVDAICRVLHHSQAERVARQWVTKFKQHVDRQMFEVVIQAAVGSKILARETIKPYRKDVLAKLHASDITRRKKLLEKQKDGRKRLRSVGNVVIAQEAFQNFLSK</sequence>
<feature type="binding site" evidence="9">
    <location>
        <begin position="1284"/>
        <end position="1288"/>
    </location>
    <ligand>
        <name>GTP</name>
        <dbReference type="ChEBI" id="CHEBI:37565"/>
    </ligand>
</feature>
<dbReference type="EMBL" id="CAGA01000015">
    <property type="protein sequence ID" value="CCE29611.1"/>
    <property type="molecule type" value="Genomic_DNA"/>
</dbReference>
<dbReference type="Proteomes" id="UP000016801">
    <property type="component" value="Unassembled WGS sequence"/>
</dbReference>
<feature type="domain" description="Tr-type G" evidence="11">
    <location>
        <begin position="1210"/>
        <end position="1391"/>
    </location>
</feature>
<feature type="region of interest" description="Disordered" evidence="10">
    <location>
        <begin position="797"/>
        <end position="816"/>
    </location>
</feature>
<feature type="compositionally biased region" description="Polar residues" evidence="10">
    <location>
        <begin position="366"/>
        <end position="381"/>
    </location>
</feature>
<feature type="region of interest" description="Disordered" evidence="10">
    <location>
        <begin position="333"/>
        <end position="490"/>
    </location>
</feature>
<dbReference type="PANTHER" id="PTHR43512">
    <property type="entry name" value="TRANSLATION FACTOR GUF1-RELATED"/>
    <property type="match status" value="1"/>
</dbReference>
<dbReference type="InterPro" id="IPR036181">
    <property type="entry name" value="MIT_dom_sf"/>
</dbReference>
<organism evidence="12 13">
    <name type="scientific">Claviceps purpurea (strain 20.1)</name>
    <name type="common">Ergot fungus</name>
    <name type="synonym">Sphacelia segetum</name>
    <dbReference type="NCBI Taxonomy" id="1111077"/>
    <lineage>
        <taxon>Eukaryota</taxon>
        <taxon>Fungi</taxon>
        <taxon>Dikarya</taxon>
        <taxon>Ascomycota</taxon>
        <taxon>Pezizomycotina</taxon>
        <taxon>Sordariomycetes</taxon>
        <taxon>Hypocreomycetidae</taxon>
        <taxon>Hypocreales</taxon>
        <taxon>Clavicipitaceae</taxon>
        <taxon>Claviceps</taxon>
    </lineage>
</organism>
<keyword evidence="5 9" id="KW-0648">Protein biosynthesis</keyword>
<dbReference type="FunFam" id="3.30.70.870:FF:000004">
    <property type="entry name" value="Translation factor GUF1, mitochondrial"/>
    <property type="match status" value="1"/>
</dbReference>
<feature type="region of interest" description="Disordered" evidence="10">
    <location>
        <begin position="87"/>
        <end position="139"/>
    </location>
</feature>
<evidence type="ECO:0000256" key="10">
    <source>
        <dbReference type="SAM" id="MobiDB-lite"/>
    </source>
</evidence>
<dbReference type="InterPro" id="IPR035647">
    <property type="entry name" value="EFG_III/V"/>
</dbReference>
<dbReference type="Pfam" id="PF00009">
    <property type="entry name" value="GTP_EFTU"/>
    <property type="match status" value="1"/>
</dbReference>
<evidence type="ECO:0000259" key="11">
    <source>
        <dbReference type="PROSITE" id="PS51722"/>
    </source>
</evidence>
<feature type="compositionally biased region" description="Low complexity" evidence="10">
    <location>
        <begin position="460"/>
        <end position="469"/>
    </location>
</feature>
<dbReference type="InterPro" id="IPR000640">
    <property type="entry name" value="EFG_V-like"/>
</dbReference>
<dbReference type="NCBIfam" id="TIGR00231">
    <property type="entry name" value="small_GTP"/>
    <property type="match status" value="1"/>
</dbReference>
<dbReference type="GO" id="GO:0003746">
    <property type="term" value="F:translation elongation factor activity"/>
    <property type="evidence" value="ECO:0007669"/>
    <property type="project" value="UniProtKB-KW"/>
</dbReference>
<dbReference type="Gene3D" id="3.30.70.240">
    <property type="match status" value="1"/>
</dbReference>
<feature type="region of interest" description="Disordered" evidence="10">
    <location>
        <begin position="533"/>
        <end position="578"/>
    </location>
</feature>
<feature type="compositionally biased region" description="Basic and acidic residues" evidence="10">
    <location>
        <begin position="533"/>
        <end position="555"/>
    </location>
</feature>
<dbReference type="FunFam" id="3.30.70.2570:FF:000001">
    <property type="entry name" value="Translation factor GUF1, mitochondrial"/>
    <property type="match status" value="1"/>
</dbReference>
<evidence type="ECO:0000313" key="12">
    <source>
        <dbReference type="EMBL" id="CCE29611.1"/>
    </source>
</evidence>
<feature type="compositionally biased region" description="Basic and acidic residues" evidence="10">
    <location>
        <begin position="407"/>
        <end position="420"/>
    </location>
</feature>
<dbReference type="Pfam" id="PF04212">
    <property type="entry name" value="MIT"/>
    <property type="match status" value="1"/>
</dbReference>
<dbReference type="OrthoDB" id="1074at2759"/>
<dbReference type="Gene3D" id="3.30.70.870">
    <property type="entry name" value="Elongation Factor G (Translational Gtpase), domain 3"/>
    <property type="match status" value="1"/>
</dbReference>
<keyword evidence="12" id="KW-0251">Elongation factor</keyword>
<dbReference type="Gene3D" id="3.30.70.2570">
    <property type="entry name" value="Elongation factor 4, C-terminal domain"/>
    <property type="match status" value="1"/>
</dbReference>
<dbReference type="VEuPathDB" id="FungiDB:CPUR_03458"/>
<dbReference type="FunFam" id="2.40.30.10:FF:000015">
    <property type="entry name" value="Translation factor GUF1, mitochondrial"/>
    <property type="match status" value="1"/>
</dbReference>
<evidence type="ECO:0000313" key="13">
    <source>
        <dbReference type="Proteomes" id="UP000016801"/>
    </source>
</evidence>
<dbReference type="Gene3D" id="2.40.30.10">
    <property type="entry name" value="Translation factors"/>
    <property type="match status" value="1"/>
</dbReference>
<keyword evidence="13" id="KW-1185">Reference proteome</keyword>
<feature type="region of interest" description="Disordered" evidence="10">
    <location>
        <begin position="154"/>
        <end position="223"/>
    </location>
</feature>
<dbReference type="PRINTS" id="PR00315">
    <property type="entry name" value="ELONGATNFCT"/>
</dbReference>
<feature type="compositionally biased region" description="Basic and acidic residues" evidence="10">
    <location>
        <begin position="470"/>
        <end position="484"/>
    </location>
</feature>
<comment type="catalytic activity">
    <reaction evidence="9">
        <text>GTP + H2O = GDP + phosphate + H(+)</text>
        <dbReference type="Rhea" id="RHEA:19669"/>
        <dbReference type="ChEBI" id="CHEBI:15377"/>
        <dbReference type="ChEBI" id="CHEBI:15378"/>
        <dbReference type="ChEBI" id="CHEBI:37565"/>
        <dbReference type="ChEBI" id="CHEBI:43474"/>
        <dbReference type="ChEBI" id="CHEBI:58189"/>
        <dbReference type="EC" id="3.6.5.n1"/>
    </reaction>
</comment>
<evidence type="ECO:0000256" key="9">
    <source>
        <dbReference type="HAMAP-Rule" id="MF_03137"/>
    </source>
</evidence>
<comment type="similarity">
    <text evidence="9">Belongs to the GTP-binding elongation factor family. LepA subfamily.</text>
</comment>
<keyword evidence="7 9" id="KW-0342">GTP-binding</keyword>
<feature type="binding site" evidence="9">
    <location>
        <begin position="1219"/>
        <end position="1226"/>
    </location>
    <ligand>
        <name>GTP</name>
        <dbReference type="ChEBI" id="CHEBI:37565"/>
    </ligand>
</feature>
<dbReference type="GO" id="GO:0005759">
    <property type="term" value="C:mitochondrial matrix"/>
    <property type="evidence" value="ECO:0007669"/>
    <property type="project" value="UniProtKB-UniRule"/>
</dbReference>
<dbReference type="SUPFAM" id="SSF52540">
    <property type="entry name" value="P-loop containing nucleoside triphosphate hydrolases"/>
    <property type="match status" value="1"/>
</dbReference>
<dbReference type="FunFam" id="3.40.50.300:FF:000078">
    <property type="entry name" value="Elongation factor 4"/>
    <property type="match status" value="1"/>
</dbReference>
<dbReference type="eggNOG" id="KOG0462">
    <property type="taxonomic scope" value="Eukaryota"/>
</dbReference>
<keyword evidence="3 9" id="KW-0999">Mitochondrion inner membrane</keyword>
<comment type="function">
    <text evidence="9">Promotes mitochondrial protein synthesis. May act as a fidelity factor of the translation reaction, by catalyzing a one-codon backward translocation of tRNAs on improperly translocated ribosomes. Binds to mitochondrial ribosomes in a GTP-dependent manner.</text>
</comment>
<name>M1W0K5_CLAP2</name>
<dbReference type="Gene3D" id="3.40.50.300">
    <property type="entry name" value="P-loop containing nucleotide triphosphate hydrolases"/>
    <property type="match status" value="1"/>
</dbReference>
<feature type="compositionally biased region" description="Polar residues" evidence="10">
    <location>
        <begin position="1"/>
        <end position="10"/>
    </location>
</feature>
<dbReference type="InterPro" id="IPR007330">
    <property type="entry name" value="MIT_dom"/>
</dbReference>
<dbReference type="Pfam" id="PF00679">
    <property type="entry name" value="EFG_C"/>
    <property type="match status" value="1"/>
</dbReference>
<dbReference type="STRING" id="1111077.M1W0K5"/>
<dbReference type="CDD" id="cd03709">
    <property type="entry name" value="lepA_C"/>
    <property type="match status" value="1"/>
</dbReference>
<dbReference type="FunFam" id="3.30.70.240:FF:000007">
    <property type="entry name" value="Translation factor GUF1, mitochondrial"/>
    <property type="match status" value="1"/>
</dbReference>
<dbReference type="InterPro" id="IPR027417">
    <property type="entry name" value="P-loop_NTPase"/>
</dbReference>
<dbReference type="InterPro" id="IPR000795">
    <property type="entry name" value="T_Tr_GTP-bd_dom"/>
</dbReference>
<dbReference type="CDD" id="cd02656">
    <property type="entry name" value="MIT"/>
    <property type="match status" value="1"/>
</dbReference>
<dbReference type="GO" id="GO:0005525">
    <property type="term" value="F:GTP binding"/>
    <property type="evidence" value="ECO:0007669"/>
    <property type="project" value="UniProtKB-UniRule"/>
</dbReference>
<dbReference type="HOGENOM" id="CLU_001575_1_0_1"/>
<feature type="compositionally biased region" description="Polar residues" evidence="10">
    <location>
        <begin position="665"/>
        <end position="698"/>
    </location>
</feature>
<evidence type="ECO:0000256" key="4">
    <source>
        <dbReference type="ARBA" id="ARBA00022801"/>
    </source>
</evidence>
<dbReference type="InterPro" id="IPR031157">
    <property type="entry name" value="G_TR_CS"/>
</dbReference>
<dbReference type="InterPro" id="IPR038363">
    <property type="entry name" value="LepA_C_sf"/>
</dbReference>
<dbReference type="InterPro" id="IPR035654">
    <property type="entry name" value="LepA_IV"/>
</dbReference>
<evidence type="ECO:0000256" key="2">
    <source>
        <dbReference type="ARBA" id="ARBA00022741"/>
    </source>
</evidence>
<reference evidence="12 13" key="1">
    <citation type="journal article" date="2013" name="PLoS Genet.">
        <title>Plant-symbiotic fungi as chemical engineers: Multi-genome analysis of the Clavicipitaceae reveals dynamics of alkaloid loci.</title>
        <authorList>
            <person name="Schardl C.L."/>
            <person name="Young C.A."/>
            <person name="Hesse U."/>
            <person name="Amyotte S.G."/>
            <person name="Andreeva K."/>
            <person name="Calie P.J."/>
            <person name="Fleetwood D.J."/>
            <person name="Haws D.C."/>
            <person name="Moore N."/>
            <person name="Oeser B."/>
            <person name="Panaccione D.G."/>
            <person name="Schweri K.K."/>
            <person name="Voisey C.R."/>
            <person name="Farman M.L."/>
            <person name="Jaromczyk J.W."/>
            <person name="Roe B.A."/>
            <person name="O'Sullivan D.M."/>
            <person name="Scott B."/>
            <person name="Tudzynski P."/>
            <person name="An Z."/>
            <person name="Arnaoudova E.G."/>
            <person name="Bullock C.T."/>
            <person name="Charlton N.D."/>
            <person name="Chen L."/>
            <person name="Cox M."/>
            <person name="Dinkins R.D."/>
            <person name="Florea S."/>
            <person name="Glenn A.E."/>
            <person name="Gordon A."/>
            <person name="Gueldener U."/>
            <person name="Harris D.R."/>
            <person name="Hollin W."/>
            <person name="Jaromczyk J."/>
            <person name="Johnson R.D."/>
            <person name="Khan A.K."/>
            <person name="Leistner E."/>
            <person name="Leuchtmann A."/>
            <person name="Li C."/>
            <person name="Liu J."/>
            <person name="Liu J."/>
            <person name="Liu M."/>
            <person name="Mace W."/>
            <person name="Machado C."/>
            <person name="Nagabhyru P."/>
            <person name="Pan J."/>
            <person name="Schmid J."/>
            <person name="Sugawara K."/>
            <person name="Steiner U."/>
            <person name="Takach J.E."/>
            <person name="Tanaka E."/>
            <person name="Webb J.S."/>
            <person name="Wilson E.V."/>
            <person name="Wiseman J.L."/>
            <person name="Yoshida R."/>
            <person name="Zeng Z."/>
        </authorList>
    </citation>
    <scope>NUCLEOTIDE SEQUENCE [LARGE SCALE GENOMIC DNA]</scope>
    <source>
        <strain evidence="12 13">20.1</strain>
    </source>
</reference>
<comment type="caution">
    <text evidence="12">The sequence shown here is derived from an EMBL/GenBank/DDBJ whole genome shotgun (WGS) entry which is preliminary data.</text>
</comment>